<sequence length="81" mass="8757">MARLNQFCFSSGAAIHEEDGAARCGTSGKPADKVGARRPETQRAAPVWPNSSGLWLDRMPDTAFAKSLDLEPNQLRQNGSI</sequence>
<dbReference type="KEGG" id="mes:Meso_1316"/>
<dbReference type="AlphaFoldDB" id="Q11IR3"/>
<proteinExistence type="predicted"/>
<dbReference type="EMBL" id="CP000390">
    <property type="protein sequence ID" value="ABG62712.1"/>
    <property type="molecule type" value="Genomic_DNA"/>
</dbReference>
<evidence type="ECO:0000313" key="2">
    <source>
        <dbReference type="EMBL" id="ABG62712.1"/>
    </source>
</evidence>
<organism evidence="2">
    <name type="scientific">Chelativorans sp. (strain BNC1)</name>
    <dbReference type="NCBI Taxonomy" id="266779"/>
    <lineage>
        <taxon>Bacteria</taxon>
        <taxon>Pseudomonadati</taxon>
        <taxon>Pseudomonadota</taxon>
        <taxon>Alphaproteobacteria</taxon>
        <taxon>Hyphomicrobiales</taxon>
        <taxon>Phyllobacteriaceae</taxon>
        <taxon>Chelativorans</taxon>
    </lineage>
</organism>
<reference evidence="2" key="1">
    <citation type="submission" date="2006-06" db="EMBL/GenBank/DDBJ databases">
        <title>Complete sequence of chromosome of Chelativorans sp. BNC1.</title>
        <authorList>
            <consortium name="US DOE Joint Genome Institute"/>
            <person name="Copeland A."/>
            <person name="Lucas S."/>
            <person name="Lapidus A."/>
            <person name="Barry K."/>
            <person name="Detter J.C."/>
            <person name="Glavina del Rio T."/>
            <person name="Hammon N."/>
            <person name="Israni S."/>
            <person name="Dalin E."/>
            <person name="Tice H."/>
            <person name="Pitluck S."/>
            <person name="Chertkov O."/>
            <person name="Brettin T."/>
            <person name="Bruce D."/>
            <person name="Han C."/>
            <person name="Tapia R."/>
            <person name="Gilna P."/>
            <person name="Schmutz J."/>
            <person name="Larimer F."/>
            <person name="Land M."/>
            <person name="Hauser L."/>
            <person name="Kyrpides N."/>
            <person name="Mikhailova N."/>
            <person name="Richardson P."/>
        </authorList>
    </citation>
    <scope>NUCLEOTIDE SEQUENCE</scope>
    <source>
        <strain evidence="2">BNC1</strain>
    </source>
</reference>
<name>Q11IR3_CHESB</name>
<feature type="region of interest" description="Disordered" evidence="1">
    <location>
        <begin position="21"/>
        <end position="49"/>
    </location>
</feature>
<evidence type="ECO:0000256" key="1">
    <source>
        <dbReference type="SAM" id="MobiDB-lite"/>
    </source>
</evidence>
<gene>
    <name evidence="2" type="ordered locus">Meso_1316</name>
</gene>
<dbReference type="OrthoDB" id="9974701at2"/>
<feature type="compositionally biased region" description="Basic and acidic residues" evidence="1">
    <location>
        <begin position="30"/>
        <end position="41"/>
    </location>
</feature>
<protein>
    <submittedName>
        <fullName evidence="2">Uncharacterized protein</fullName>
    </submittedName>
</protein>
<dbReference type="HOGENOM" id="CLU_2567609_0_0_5"/>
<accession>Q11IR3</accession>